<dbReference type="PROSITE" id="PS50013">
    <property type="entry name" value="CHROMO_2"/>
    <property type="match status" value="1"/>
</dbReference>
<dbReference type="InterPro" id="IPR016197">
    <property type="entry name" value="Chromo-like_dom_sf"/>
</dbReference>
<dbReference type="SUPFAM" id="SSF52540">
    <property type="entry name" value="P-loop containing nucleoside triphosphate hydrolases"/>
    <property type="match status" value="3"/>
</dbReference>
<dbReference type="Pfam" id="PF00009">
    <property type="entry name" value="GTP_EFTU"/>
    <property type="match status" value="1"/>
</dbReference>
<dbReference type="InterPro" id="IPR029070">
    <property type="entry name" value="Chitinase_insertion_sf"/>
</dbReference>
<dbReference type="Pfam" id="PF00005">
    <property type="entry name" value="ABC_tran"/>
    <property type="match status" value="2"/>
</dbReference>
<dbReference type="SUPFAM" id="SSF51445">
    <property type="entry name" value="(Trans)glycosidases"/>
    <property type="match status" value="1"/>
</dbReference>
<evidence type="ECO:0000256" key="8">
    <source>
        <dbReference type="ARBA" id="ARBA00022490"/>
    </source>
</evidence>
<feature type="compositionally biased region" description="Basic residues" evidence="25">
    <location>
        <begin position="2028"/>
        <end position="2037"/>
    </location>
</feature>
<evidence type="ECO:0000256" key="13">
    <source>
        <dbReference type="ARBA" id="ARBA00022801"/>
    </source>
</evidence>
<dbReference type="PROSITE" id="PS50077">
    <property type="entry name" value="HEAT_REPEAT"/>
    <property type="match status" value="1"/>
</dbReference>
<feature type="compositionally biased region" description="Basic and acidic residues" evidence="25">
    <location>
        <begin position="26"/>
        <end position="39"/>
    </location>
</feature>
<dbReference type="CDD" id="cd03708">
    <property type="entry name" value="GTPBP_III"/>
    <property type="match status" value="1"/>
</dbReference>
<feature type="compositionally biased region" description="Polar residues" evidence="25">
    <location>
        <begin position="2016"/>
        <end position="2025"/>
    </location>
</feature>
<dbReference type="GO" id="GO:0005576">
    <property type="term" value="C:extracellular region"/>
    <property type="evidence" value="ECO:0007669"/>
    <property type="project" value="UniProtKB-SubCell"/>
</dbReference>
<dbReference type="SUPFAM" id="SSF48371">
    <property type="entry name" value="ARM repeat"/>
    <property type="match status" value="1"/>
</dbReference>
<keyword evidence="19" id="KW-0119">Carbohydrate metabolism</keyword>
<feature type="domain" description="Tr-type G" evidence="29">
    <location>
        <begin position="181"/>
        <end position="411"/>
    </location>
</feature>
<evidence type="ECO:0000256" key="5">
    <source>
        <dbReference type="ARBA" id="ARBA00004815"/>
    </source>
</evidence>
<dbReference type="PROSITE" id="PS00598">
    <property type="entry name" value="CHROMO_1"/>
    <property type="match status" value="1"/>
</dbReference>
<dbReference type="EMBL" id="SGPK01000140">
    <property type="protein sequence ID" value="THH07494.1"/>
    <property type="molecule type" value="Genomic_DNA"/>
</dbReference>
<keyword evidence="26" id="KW-0472">Membrane</keyword>
<keyword evidence="16" id="KW-0146">Chitin degradation</keyword>
<dbReference type="InterPro" id="IPR009000">
    <property type="entry name" value="Transl_B-barrel_sf"/>
</dbReference>
<evidence type="ECO:0000256" key="6">
    <source>
        <dbReference type="ARBA" id="ARBA00011054"/>
    </source>
</evidence>
<keyword evidence="15" id="KW-0694">RNA-binding</keyword>
<dbReference type="Proteomes" id="UP000308199">
    <property type="component" value="Unassembled WGS sequence"/>
</dbReference>
<evidence type="ECO:0000313" key="31">
    <source>
        <dbReference type="EMBL" id="THH07494.1"/>
    </source>
</evidence>
<dbReference type="SUPFAM" id="SSF54160">
    <property type="entry name" value="Chromo domain-like"/>
    <property type="match status" value="1"/>
</dbReference>
<dbReference type="FunFam" id="3.20.20.80:FF:000075">
    <property type="entry name" value="Sporulation-specific chitinase"/>
    <property type="match status" value="1"/>
</dbReference>
<dbReference type="Gene3D" id="1.25.10.10">
    <property type="entry name" value="Leucine-rich Repeat Variant"/>
    <property type="match status" value="1"/>
</dbReference>
<dbReference type="InterPro" id="IPR017871">
    <property type="entry name" value="ABC_transporter-like_CS"/>
</dbReference>
<feature type="compositionally biased region" description="Polar residues" evidence="25">
    <location>
        <begin position="1994"/>
        <end position="2007"/>
    </location>
</feature>
<comment type="similarity">
    <text evidence="6">Belongs to the ABC transporter superfamily. ABCF family. EF3 subfamily.</text>
</comment>
<feature type="compositionally biased region" description="Polar residues" evidence="25">
    <location>
        <begin position="40"/>
        <end position="53"/>
    </location>
</feature>
<keyword evidence="14" id="KW-0067">ATP-binding</keyword>
<dbReference type="SUPFAM" id="SSF54556">
    <property type="entry name" value="Chitinase insertion domain"/>
    <property type="match status" value="1"/>
</dbReference>
<dbReference type="FunFam" id="2.40.30.10:FF:000014">
    <property type="entry name" value="Probable GTP-binding protein 1"/>
    <property type="match status" value="1"/>
</dbReference>
<dbReference type="FunFam" id="2.40.50.990:FF:000002">
    <property type="entry name" value="mRNA export factor elf1"/>
    <property type="match status" value="1"/>
</dbReference>
<accession>A0A4S4L7Q5</accession>
<dbReference type="GO" id="GO:0006338">
    <property type="term" value="P:chromatin remodeling"/>
    <property type="evidence" value="ECO:0007669"/>
    <property type="project" value="UniProtKB-ARBA"/>
</dbReference>
<dbReference type="GO" id="GO:0005634">
    <property type="term" value="C:nucleus"/>
    <property type="evidence" value="ECO:0007669"/>
    <property type="project" value="UniProtKB-SubCell"/>
</dbReference>
<dbReference type="InterPro" id="IPR003439">
    <property type="entry name" value="ABC_transporter-like_ATP-bd"/>
</dbReference>
<dbReference type="GO" id="GO:0003723">
    <property type="term" value="F:RNA binding"/>
    <property type="evidence" value="ECO:0007669"/>
    <property type="project" value="UniProtKB-KW"/>
</dbReference>
<dbReference type="InterPro" id="IPR011583">
    <property type="entry name" value="Chitinase_II/V-like_cat"/>
</dbReference>
<dbReference type="PROSITE" id="PS50893">
    <property type="entry name" value="ABC_TRANSPORTER_2"/>
    <property type="match status" value="2"/>
</dbReference>
<dbReference type="PROSITE" id="PS01095">
    <property type="entry name" value="GH18_1"/>
    <property type="match status" value="1"/>
</dbReference>
<dbReference type="GO" id="GO:0003746">
    <property type="term" value="F:translation elongation factor activity"/>
    <property type="evidence" value="ECO:0007669"/>
    <property type="project" value="UniProtKB-KW"/>
</dbReference>
<gene>
    <name evidence="31" type="ORF">EW145_g3336</name>
</gene>
<dbReference type="GO" id="GO:0000272">
    <property type="term" value="P:polysaccharide catabolic process"/>
    <property type="evidence" value="ECO:0007669"/>
    <property type="project" value="UniProtKB-KW"/>
</dbReference>
<dbReference type="SMART" id="SM00382">
    <property type="entry name" value="AAA"/>
    <property type="match status" value="2"/>
</dbReference>
<feature type="domain" description="ABC transporter" evidence="28">
    <location>
        <begin position="1675"/>
        <end position="1993"/>
    </location>
</feature>
<evidence type="ECO:0000256" key="1">
    <source>
        <dbReference type="ARBA" id="ARBA00000822"/>
    </source>
</evidence>
<dbReference type="GO" id="GO:0005525">
    <property type="term" value="F:GTP binding"/>
    <property type="evidence" value="ECO:0007669"/>
    <property type="project" value="UniProtKB-KW"/>
</dbReference>
<keyword evidence="21" id="KW-0624">Polysaccharide degradation</keyword>
<evidence type="ECO:0000259" key="27">
    <source>
        <dbReference type="PROSITE" id="PS50013"/>
    </source>
</evidence>
<organism evidence="31 32">
    <name type="scientific">Phellinidium pouzarii</name>
    <dbReference type="NCBI Taxonomy" id="167371"/>
    <lineage>
        <taxon>Eukaryota</taxon>
        <taxon>Fungi</taxon>
        <taxon>Dikarya</taxon>
        <taxon>Basidiomycota</taxon>
        <taxon>Agaricomycotina</taxon>
        <taxon>Agaricomycetes</taxon>
        <taxon>Hymenochaetales</taxon>
        <taxon>Hymenochaetaceae</taxon>
        <taxon>Phellinidium</taxon>
    </lineage>
</organism>
<dbReference type="SMART" id="SM00298">
    <property type="entry name" value="CHROMO"/>
    <property type="match status" value="1"/>
</dbReference>
<feature type="compositionally biased region" description="Low complexity" evidence="25">
    <location>
        <begin position="644"/>
        <end position="665"/>
    </location>
</feature>
<evidence type="ECO:0000259" key="28">
    <source>
        <dbReference type="PROSITE" id="PS50893"/>
    </source>
</evidence>
<dbReference type="Gene3D" id="3.20.20.80">
    <property type="entry name" value="Glycosidases"/>
    <property type="match status" value="1"/>
</dbReference>
<evidence type="ECO:0000256" key="22">
    <source>
        <dbReference type="ARBA" id="ARBA00049360"/>
    </source>
</evidence>
<proteinExistence type="inferred from homology"/>
<dbReference type="Pfam" id="PF24984">
    <property type="entry name" value="HEAT_EF3_GNC1"/>
    <property type="match status" value="1"/>
</dbReference>
<dbReference type="InterPro" id="IPR003593">
    <property type="entry name" value="AAA+_ATPase"/>
</dbReference>
<dbReference type="CDD" id="cd06548">
    <property type="entry name" value="GH18_chitinase"/>
    <property type="match status" value="1"/>
</dbReference>
<evidence type="ECO:0000256" key="20">
    <source>
        <dbReference type="ARBA" id="ARBA00023295"/>
    </source>
</evidence>
<dbReference type="CDD" id="cd03694">
    <property type="entry name" value="GTPBP_II"/>
    <property type="match status" value="1"/>
</dbReference>
<evidence type="ECO:0000256" key="23">
    <source>
        <dbReference type="PROSITE-ProRule" id="PRU00103"/>
    </source>
</evidence>
<dbReference type="InterPro" id="IPR050611">
    <property type="entry name" value="ABCF"/>
</dbReference>
<dbReference type="GO" id="GO:0006032">
    <property type="term" value="P:chitin catabolic process"/>
    <property type="evidence" value="ECO:0007669"/>
    <property type="project" value="UniProtKB-KW"/>
</dbReference>
<dbReference type="InterPro" id="IPR027417">
    <property type="entry name" value="P-loop_NTPase"/>
</dbReference>
<comment type="catalytic activity">
    <reaction evidence="22">
        <text>ATP + H2O = ADP + phosphate + H(+)</text>
        <dbReference type="Rhea" id="RHEA:13065"/>
        <dbReference type="ChEBI" id="CHEBI:15377"/>
        <dbReference type="ChEBI" id="CHEBI:15378"/>
        <dbReference type="ChEBI" id="CHEBI:30616"/>
        <dbReference type="ChEBI" id="CHEBI:43474"/>
        <dbReference type="ChEBI" id="CHEBI:456216"/>
    </reaction>
</comment>
<dbReference type="InterPro" id="IPR000795">
    <property type="entry name" value="T_Tr_GTP-bd_dom"/>
</dbReference>
<name>A0A4S4L7Q5_9AGAM</name>
<dbReference type="PROSITE" id="PS51910">
    <property type="entry name" value="GH18_2"/>
    <property type="match status" value="1"/>
</dbReference>
<dbReference type="CDD" id="cd18626">
    <property type="entry name" value="CD_eEF3"/>
    <property type="match status" value="1"/>
</dbReference>
<dbReference type="PANTHER" id="PTHR19211:SF14">
    <property type="entry name" value="ATP-BINDING CASSETTE SUB-FAMILY F MEMBER 1"/>
    <property type="match status" value="1"/>
</dbReference>
<evidence type="ECO:0000256" key="12">
    <source>
        <dbReference type="ARBA" id="ARBA00022768"/>
    </source>
</evidence>
<keyword evidence="12" id="KW-0648">Protein biosynthesis</keyword>
<dbReference type="Pfam" id="PF00385">
    <property type="entry name" value="Chromo"/>
    <property type="match status" value="1"/>
</dbReference>
<dbReference type="InterPro" id="IPR000953">
    <property type="entry name" value="Chromo/chromo_shadow_dom"/>
</dbReference>
<dbReference type="InterPro" id="IPR023780">
    <property type="entry name" value="Chromo_domain"/>
</dbReference>
<dbReference type="GO" id="GO:0005524">
    <property type="term" value="F:ATP binding"/>
    <property type="evidence" value="ECO:0007669"/>
    <property type="project" value="UniProtKB-KW"/>
</dbReference>
<dbReference type="PANTHER" id="PTHR19211">
    <property type="entry name" value="ATP-BINDING TRANSPORT PROTEIN-RELATED"/>
    <property type="match status" value="1"/>
</dbReference>
<feature type="domain" description="ABC transporter" evidence="28">
    <location>
        <begin position="1434"/>
        <end position="1649"/>
    </location>
</feature>
<dbReference type="EC" id="3.2.1.14" evidence="7"/>
<dbReference type="InterPro" id="IPR011989">
    <property type="entry name" value="ARM-like"/>
</dbReference>
<dbReference type="InterPro" id="IPR017853">
    <property type="entry name" value="GH"/>
</dbReference>
<evidence type="ECO:0000256" key="15">
    <source>
        <dbReference type="ARBA" id="ARBA00022884"/>
    </source>
</evidence>
<dbReference type="GO" id="GO:0008843">
    <property type="term" value="F:endochitinase activity"/>
    <property type="evidence" value="ECO:0007669"/>
    <property type="project" value="UniProtKB-EC"/>
</dbReference>
<dbReference type="FunFam" id="3.40.50.300:FF:000193">
    <property type="entry name" value="Probable Elongation factor 3"/>
    <property type="match status" value="1"/>
</dbReference>
<keyword evidence="10" id="KW-0677">Repeat</keyword>
<evidence type="ECO:0000256" key="9">
    <source>
        <dbReference type="ARBA" id="ARBA00022525"/>
    </source>
</evidence>
<keyword evidence="18" id="KW-0539">Nucleus</keyword>
<dbReference type="InterPro" id="IPR023779">
    <property type="entry name" value="Chromodomain_CS"/>
</dbReference>
<dbReference type="GO" id="GO:0003924">
    <property type="term" value="F:GTPase activity"/>
    <property type="evidence" value="ECO:0007669"/>
    <property type="project" value="InterPro"/>
</dbReference>
<dbReference type="InterPro" id="IPR035531">
    <property type="entry name" value="GTPBP1-like"/>
</dbReference>
<keyword evidence="8" id="KW-0963">Cytoplasm</keyword>
<evidence type="ECO:0000256" key="25">
    <source>
        <dbReference type="SAM" id="MobiDB-lite"/>
    </source>
</evidence>
<dbReference type="InterPro" id="IPR015688">
    <property type="entry name" value="eEF3_ABC2_chromodomain-like"/>
</dbReference>
<feature type="region of interest" description="Disordered" evidence="25">
    <location>
        <begin position="26"/>
        <end position="65"/>
    </location>
</feature>
<dbReference type="Gene3D" id="3.40.50.300">
    <property type="entry name" value="P-loop containing nucleotide triphosphate hydrolases"/>
    <property type="match status" value="3"/>
</dbReference>
<comment type="caution">
    <text evidence="31">The sequence shown here is derived from an EMBL/GenBank/DDBJ whole genome shotgun (WGS) entry which is preliminary data.</text>
</comment>
<dbReference type="Pfam" id="PF00704">
    <property type="entry name" value="Glyco_hydro_18"/>
    <property type="match status" value="1"/>
</dbReference>
<feature type="domain" description="GH18" evidence="30">
    <location>
        <begin position="679"/>
        <end position="1060"/>
    </location>
</feature>
<evidence type="ECO:0000256" key="11">
    <source>
        <dbReference type="ARBA" id="ARBA00022741"/>
    </source>
</evidence>
<protein>
    <recommendedName>
        <fullName evidence="7">chitinase</fullName>
        <ecNumber evidence="7">3.2.1.14</ecNumber>
    </recommendedName>
</protein>
<dbReference type="FunFam" id="3.40.50.300:FF:000091">
    <property type="entry name" value="Probable GTP-binding protein 1"/>
    <property type="match status" value="1"/>
</dbReference>
<feature type="domain" description="Chromo" evidence="27">
    <location>
        <begin position="1811"/>
        <end position="1872"/>
    </location>
</feature>
<dbReference type="Gene3D" id="2.40.30.10">
    <property type="entry name" value="Translation factors"/>
    <property type="match status" value="1"/>
</dbReference>
<evidence type="ECO:0000256" key="4">
    <source>
        <dbReference type="ARBA" id="ARBA00004613"/>
    </source>
</evidence>
<evidence type="ECO:0000256" key="7">
    <source>
        <dbReference type="ARBA" id="ARBA00012729"/>
    </source>
</evidence>
<dbReference type="InterPro" id="IPR021133">
    <property type="entry name" value="HEAT_type_2"/>
</dbReference>
<dbReference type="InterPro" id="IPR016024">
    <property type="entry name" value="ARM-type_fold"/>
</dbReference>
<feature type="compositionally biased region" description="Basic and acidic residues" evidence="25">
    <location>
        <begin position="666"/>
        <end position="676"/>
    </location>
</feature>
<evidence type="ECO:0000256" key="18">
    <source>
        <dbReference type="ARBA" id="ARBA00023242"/>
    </source>
</evidence>
<evidence type="ECO:0000259" key="29">
    <source>
        <dbReference type="PROSITE" id="PS51722"/>
    </source>
</evidence>
<evidence type="ECO:0000256" key="10">
    <source>
        <dbReference type="ARBA" id="ARBA00022737"/>
    </source>
</evidence>
<dbReference type="SMART" id="SM00636">
    <property type="entry name" value="Glyco_18"/>
    <property type="match status" value="1"/>
</dbReference>
<evidence type="ECO:0000256" key="2">
    <source>
        <dbReference type="ARBA" id="ARBA00004123"/>
    </source>
</evidence>
<dbReference type="Pfam" id="PF24987">
    <property type="entry name" value="HEAT_EF3_N"/>
    <property type="match status" value="1"/>
</dbReference>
<dbReference type="OrthoDB" id="2110130at2759"/>
<evidence type="ECO:0000313" key="32">
    <source>
        <dbReference type="Proteomes" id="UP000308199"/>
    </source>
</evidence>
<keyword evidence="17" id="KW-0342">GTP-binding</keyword>
<keyword evidence="32" id="KW-1185">Reference proteome</keyword>
<evidence type="ECO:0000256" key="14">
    <source>
        <dbReference type="ARBA" id="ARBA00022840"/>
    </source>
</evidence>
<dbReference type="GO" id="GO:0016887">
    <property type="term" value="F:ATP hydrolysis activity"/>
    <property type="evidence" value="ECO:0007669"/>
    <property type="project" value="InterPro"/>
</dbReference>
<keyword evidence="20 24" id="KW-0326">Glycosidase</keyword>
<evidence type="ECO:0000256" key="3">
    <source>
        <dbReference type="ARBA" id="ARBA00004496"/>
    </source>
</evidence>
<dbReference type="PROSITE" id="PS51722">
    <property type="entry name" value="G_TR_2"/>
    <property type="match status" value="1"/>
</dbReference>
<feature type="transmembrane region" description="Helical" evidence="26">
    <location>
        <begin position="608"/>
        <end position="627"/>
    </location>
</feature>
<evidence type="ECO:0000256" key="24">
    <source>
        <dbReference type="RuleBase" id="RU000489"/>
    </source>
</evidence>
<dbReference type="InterPro" id="IPR001223">
    <property type="entry name" value="Glyco_hydro18_cat"/>
</dbReference>
<evidence type="ECO:0000256" key="21">
    <source>
        <dbReference type="ARBA" id="ARBA00023326"/>
    </source>
</evidence>
<feature type="region of interest" description="Disordered" evidence="25">
    <location>
        <begin position="1988"/>
        <end position="2067"/>
    </location>
</feature>
<keyword evidence="12" id="KW-0251">Elongation factor</keyword>
<feature type="repeat" description="HEAT" evidence="23">
    <location>
        <begin position="1085"/>
        <end position="1121"/>
    </location>
</feature>
<dbReference type="CDD" id="cd04165">
    <property type="entry name" value="GTPBP1_like"/>
    <property type="match status" value="1"/>
</dbReference>
<evidence type="ECO:0000256" key="19">
    <source>
        <dbReference type="ARBA" id="ARBA00023277"/>
    </source>
</evidence>
<reference evidence="31 32" key="1">
    <citation type="submission" date="2019-02" db="EMBL/GenBank/DDBJ databases">
        <title>Genome sequencing of the rare red list fungi Phellinidium pouzarii.</title>
        <authorList>
            <person name="Buettner E."/>
            <person name="Kellner H."/>
        </authorList>
    </citation>
    <scope>NUCLEOTIDE SEQUENCE [LARGE SCALE GENOMIC DNA]</scope>
    <source>
        <strain evidence="31 32">DSM 108285</strain>
    </source>
</reference>
<keyword evidence="13 24" id="KW-0378">Hydrolase</keyword>
<keyword evidence="26" id="KW-0812">Transmembrane</keyword>
<dbReference type="GO" id="GO:0008061">
    <property type="term" value="F:chitin binding"/>
    <property type="evidence" value="ECO:0007669"/>
    <property type="project" value="InterPro"/>
</dbReference>
<dbReference type="Gene3D" id="2.40.50.990">
    <property type="match status" value="1"/>
</dbReference>
<comment type="subcellular location">
    <subcellularLocation>
        <location evidence="3">Cytoplasm</location>
    </subcellularLocation>
    <subcellularLocation>
        <location evidence="2">Nucleus</location>
    </subcellularLocation>
    <subcellularLocation>
        <location evidence="4">Secreted</location>
    </subcellularLocation>
</comment>
<dbReference type="SUPFAM" id="SSF50447">
    <property type="entry name" value="Translation proteins"/>
    <property type="match status" value="1"/>
</dbReference>
<evidence type="ECO:0000256" key="16">
    <source>
        <dbReference type="ARBA" id="ARBA00023024"/>
    </source>
</evidence>
<comment type="pathway">
    <text evidence="5">Protein biosynthesis; polypeptide chain elongation.</text>
</comment>
<dbReference type="InterPro" id="IPR047038">
    <property type="entry name" value="eEF3_chromodomain-like_sf"/>
</dbReference>
<dbReference type="InterPro" id="IPR001579">
    <property type="entry name" value="Glyco_hydro_18_chit_AS"/>
</dbReference>
<comment type="catalytic activity">
    <reaction evidence="1">
        <text>Random endo-hydrolysis of N-acetyl-beta-D-glucosaminide (1-&gt;4)-beta-linkages in chitin and chitodextrins.</text>
        <dbReference type="EC" id="3.2.1.14"/>
    </reaction>
</comment>
<dbReference type="Gene3D" id="3.10.50.10">
    <property type="match status" value="1"/>
</dbReference>
<keyword evidence="26" id="KW-1133">Transmembrane helix</keyword>
<evidence type="ECO:0000256" key="26">
    <source>
        <dbReference type="SAM" id="Phobius"/>
    </source>
</evidence>
<keyword evidence="11" id="KW-0547">Nucleotide-binding</keyword>
<feature type="region of interest" description="Disordered" evidence="25">
    <location>
        <begin position="634"/>
        <end position="676"/>
    </location>
</feature>
<sequence length="2067" mass="227760">MRTPAASLRSFQNEIEEILLKETAKQRAQGHLELEKENKNPASATSDSLSANVQAGKRPVADDELDDERELQTLLLSESNSDHGRARDILAGFLTSHKGEYILRFGSCPPHTLLFFGDASTSADGWIGTPRSEKELQQLCREVIRLVEEIGGKVSTLYPFSDTHLRIALLLRLPPPSVALLAEVRCAVVGNVDSGKSTTLGVLTRGGLDDGRGRARVGLFRHKHEVETGRTSSVGMEILGFAPSGEPILPATAGSMDQDTIRREKLGWDEITLQAAKVVSFIDLAGHEKYLKTTLYGLTSGSPSCVMLMVGANAGLIGMSKEHLAISLALNVPIDMTPPNVLAETIKQVVKILKSPGCRKTPVFVNSIETSVEVSQVFAQERLCPIFQLSNVSGKGLDLVRTFLNLLPSSEGDGNKFASDQPLEYSITEVWSVPYVGTVVNGILNAGHVKVGDAICLGPDSNGGWHSTVIKSMQRKRATVTTADAGQCVSLALKRTRRAAVRKGMVIVAKTENPPRAIRRFMGQVLILYHNTTLQKGYQAMLHCGAVRQTVKIVGMDNPQGVLRTGDRASVEFEFISHPEFIKEDDLNVPRPAQKDATQNPRSRRSKLILLALVVVLLLAVLYRFWFRDPDTDAGNHPPQQGDAEQSASSVSSSTTAPQPTQNPSEGDKGEEDKMPSGKYSVGYFVNWGIYGRKFPPQKIPVQDLTHILYAFADLRADSGVVHLTDVWSDKDIHYEGDSWDESGTNLYGNFKALYKLKQQNRHLKTLLSIGGWTYSPHFHPTVVSGPRRKNFVLSAIRLMEDLGLDGLDIDYEYPSNAYEALGYVKLLKELREGLDSHAQTKGADYRFLLTIAAPCGPDNYKRLHAGEMDQYLDFWNLMAYDYSGSWDTIANHQANVYGGPISTNETVQWYISQGVPRHKLIVGMPLYGRSFLATDGPGTPFSGIGPGSWEAGVYDYRTLPLPGSFVMRDEKTLASWTYDYQKREMLRQRQVTHLFTLQMTSIDQRVDLKDAKAAADSLARAVHKEGMQYLTFQHFFSVMPISSTLFTLLHRTKKSGYERESAAIGFQYLASILGTPAAPILLPSLPAIMDLYMDKGDVVRIAAVAATKTILRLFPPEATRIVFLHLEDILEKGKWRTKVGALDSIRGLVDRAKDEVAAQLGDVLPKVERAMHDTKPEVSTAAKKCATALCTTVANPDLTPHIPVLVECMSNPSSVQACMKALSSTTFVAEVTAPALALVVPLCMRALSDRSMEVQRRTVVVIDNLVKLVRNPKVAAIYLSGLVEGVEKIMKGASFPEVRAFAESAYNTLIKAGASKTGPPPPTRNITEETSSAKSDLISLLPSHVKCDRKHLESTLNTSLEFQAGLVADLISYRKLSDKDAWNRSTGSFILPWLSNKPEEASKFSESVRQHYEAIESAKYAPEQNGNDEDGEILCNTLFSLAYGTLLLLSHTSLRLIRGRRYGILGTNGSGKSTLMRQLRDGKVENFPPQSELRCIMVEHALQGEDTSLSIIEFITTDKALSNIPHEKVVQQLTEVGFDEGLQKQLVGSLSGGWKMRLELARAMLYDADLLLLDEPTNHMDVKSVKWLEDYLISRKNVTCLIISHDSGFLDHVTTDIIHYESKKLVYYRGNLSNFVAKHPEANSYYTLAATSVKFSFPPPGSLMGVRSNTRAILKMTNCTYTYPGRDTPSLFNVSCALSLSSRVGIIGPNGAGKSTLIKLLTGETVPQEGSCYKHPSLRIGYVSQYATHHIGELIRKATLGKKRPSNISNGVTKMDLIVSELLEKITRVLTDEEKAQLEVPFVGKDGTTRKLEHILGRQKLKKSFQYEVKWRGLDHRYNTWVPRDDLLSKGFSKVVQQFDDLESSREGAGTRDTAAHLVRKHLEDIGLDGDIAQYNEISQKIKLVIAACLWNNPQICVLDEPSNFLDREALGGLAVAIRDWAGAVVIISHNTEFITALCPEIWNVEAGRMTSKGKSAVVEEAFADVKSPKGSGANTPARSRAQTPAASAKGSPAVSGTESNSPSGLVKKKKKKTRNQLKAQEERRRIRKVNWLAFGGERPEDTDSD</sequence>
<dbReference type="GO" id="GO:0005737">
    <property type="term" value="C:cytoplasm"/>
    <property type="evidence" value="ECO:0007669"/>
    <property type="project" value="UniProtKB-SubCell"/>
</dbReference>
<evidence type="ECO:0000259" key="30">
    <source>
        <dbReference type="PROSITE" id="PS51910"/>
    </source>
</evidence>
<dbReference type="PROSITE" id="PS00211">
    <property type="entry name" value="ABC_TRANSPORTER_1"/>
    <property type="match status" value="1"/>
</dbReference>
<evidence type="ECO:0000256" key="17">
    <source>
        <dbReference type="ARBA" id="ARBA00023134"/>
    </source>
</evidence>
<keyword evidence="9" id="KW-0964">Secreted</keyword>